<feature type="region of interest" description="Disordered" evidence="1">
    <location>
        <begin position="1"/>
        <end position="21"/>
    </location>
</feature>
<dbReference type="EMBL" id="AOSK01000021">
    <property type="protein sequence ID" value="EYD77764.1"/>
    <property type="molecule type" value="Genomic_DNA"/>
</dbReference>
<keyword evidence="2" id="KW-0472">Membrane</keyword>
<comment type="caution">
    <text evidence="3">The sequence shown here is derived from an EMBL/GenBank/DDBJ whole genome shotgun (WGS) entry which is preliminary data.</text>
</comment>
<proteinExistence type="predicted"/>
<evidence type="ECO:0000313" key="4">
    <source>
        <dbReference type="Proteomes" id="UP000019666"/>
    </source>
</evidence>
<dbReference type="InterPro" id="IPR019253">
    <property type="entry name" value="DUF2244_TM"/>
</dbReference>
<feature type="transmembrane region" description="Helical" evidence="2">
    <location>
        <begin position="67"/>
        <end position="86"/>
    </location>
</feature>
<gene>
    <name evidence="3" type="ORF">Rumeso_00491</name>
</gene>
<evidence type="ECO:0000313" key="3">
    <source>
        <dbReference type="EMBL" id="EYD77764.1"/>
    </source>
</evidence>
<dbReference type="Proteomes" id="UP000019666">
    <property type="component" value="Unassembled WGS sequence"/>
</dbReference>
<dbReference type="Pfam" id="PF10003">
    <property type="entry name" value="DUF2244"/>
    <property type="match status" value="1"/>
</dbReference>
<evidence type="ECO:0000256" key="1">
    <source>
        <dbReference type="SAM" id="MobiDB-lite"/>
    </source>
</evidence>
<keyword evidence="2" id="KW-0812">Transmembrane</keyword>
<dbReference type="PATRIC" id="fig|442562.3.peg.490"/>
<reference evidence="3 4" key="1">
    <citation type="submission" date="2013-02" db="EMBL/GenBank/DDBJ databases">
        <authorList>
            <person name="Fiebig A."/>
            <person name="Goeker M."/>
            <person name="Klenk H.-P.P."/>
        </authorList>
    </citation>
    <scope>NUCLEOTIDE SEQUENCE [LARGE SCALE GENOMIC DNA]</scope>
    <source>
        <strain evidence="3 4">DSM 19309</strain>
    </source>
</reference>
<protein>
    <submittedName>
        <fullName evidence="3">Integral membrane protein</fullName>
    </submittedName>
</protein>
<name>A0A017HVI1_9RHOB</name>
<dbReference type="AlphaFoldDB" id="A0A017HVI1"/>
<feature type="transmembrane region" description="Helical" evidence="2">
    <location>
        <begin position="43"/>
        <end position="61"/>
    </location>
</feature>
<keyword evidence="2" id="KW-1133">Transmembrane helix</keyword>
<accession>A0A017HVI1</accession>
<organism evidence="3 4">
    <name type="scientific">Rubellimicrobium mesophilum DSM 19309</name>
    <dbReference type="NCBI Taxonomy" id="442562"/>
    <lineage>
        <taxon>Bacteria</taxon>
        <taxon>Pseudomonadati</taxon>
        <taxon>Pseudomonadota</taxon>
        <taxon>Alphaproteobacteria</taxon>
        <taxon>Rhodobacterales</taxon>
        <taxon>Roseobacteraceae</taxon>
        <taxon>Rubellimicrobium</taxon>
    </lineage>
</organism>
<dbReference type="HOGENOM" id="CLU_096000_1_0_5"/>
<sequence>MNGPDNKGESMPYSWTEPTLRPDEPAPVAQLRLWPHRSLPRSGFVRFFGATAALGTVPLLAVLGSPILWGLLPFVLLTLGGLWAAIQFSYRTGEVVEELRLWPDRLELTRTEPRRPVRRWEANPHWVRPALHATGGPVPNYLTLTGAGRTVEIGAFLSEDERLTLWKELPPVLWRLGQAAAEPLA</sequence>
<dbReference type="STRING" id="442562.Rumeso_00491"/>
<evidence type="ECO:0000256" key="2">
    <source>
        <dbReference type="SAM" id="Phobius"/>
    </source>
</evidence>
<keyword evidence="4" id="KW-1185">Reference proteome</keyword>